<dbReference type="WBParaSite" id="ACRNAN_scaffold1432.g7568.t1">
    <property type="protein sequence ID" value="ACRNAN_scaffold1432.g7568.t1"/>
    <property type="gene ID" value="ACRNAN_scaffold1432.g7568"/>
</dbReference>
<dbReference type="Proteomes" id="UP000887540">
    <property type="component" value="Unplaced"/>
</dbReference>
<organism evidence="3 4">
    <name type="scientific">Acrobeloides nanus</name>
    <dbReference type="NCBI Taxonomy" id="290746"/>
    <lineage>
        <taxon>Eukaryota</taxon>
        <taxon>Metazoa</taxon>
        <taxon>Ecdysozoa</taxon>
        <taxon>Nematoda</taxon>
        <taxon>Chromadorea</taxon>
        <taxon>Rhabditida</taxon>
        <taxon>Tylenchina</taxon>
        <taxon>Cephalobomorpha</taxon>
        <taxon>Cephaloboidea</taxon>
        <taxon>Cephalobidae</taxon>
        <taxon>Acrobeloides</taxon>
    </lineage>
</organism>
<evidence type="ECO:0000256" key="1">
    <source>
        <dbReference type="SAM" id="MobiDB-lite"/>
    </source>
</evidence>
<sequence>MLPKLFVSHAIFVICYIISSVNGEHKILITLNSLKIDGSLSDGITPCNPYYGSGIPCYPRPKICIEPISDTATDPDYCTYSFIDLGILDVGSSNSIDFNKNYGLYGAWLNPNKLSFPGGYSGFNVKLHIWNADRTNYQLIEKFFWTINASYTGQSGTVDTTGIARTIVSLTWNTTNSVVPITTTTRLTGPTQPTSPASKGPQPTPGSTEGSASEGPQPTPASTEGSASEGPQPTPASTEGSASEGSQPTPASTEGSASEGPQPTPASTEGSASEGPQPTPASTEAGRTNAITIEHHTTDIRTTKETEESSTTSGP</sequence>
<name>A0A914CU26_9BILA</name>
<feature type="region of interest" description="Disordered" evidence="1">
    <location>
        <begin position="181"/>
        <end position="315"/>
    </location>
</feature>
<dbReference type="AlphaFoldDB" id="A0A914CU26"/>
<evidence type="ECO:0000313" key="4">
    <source>
        <dbReference type="WBParaSite" id="ACRNAN_scaffold1432.g7568.t1"/>
    </source>
</evidence>
<feature type="compositionally biased region" description="Low complexity" evidence="1">
    <location>
        <begin position="181"/>
        <end position="194"/>
    </location>
</feature>
<accession>A0A914CU26</accession>
<feature type="chain" id="PRO_5037138941" evidence="2">
    <location>
        <begin position="24"/>
        <end position="315"/>
    </location>
</feature>
<reference evidence="4" key="1">
    <citation type="submission" date="2022-11" db="UniProtKB">
        <authorList>
            <consortium name="WormBaseParasite"/>
        </authorList>
    </citation>
    <scope>IDENTIFICATION</scope>
</reference>
<feature type="compositionally biased region" description="Polar residues" evidence="1">
    <location>
        <begin position="205"/>
        <end position="291"/>
    </location>
</feature>
<feature type="compositionally biased region" description="Basic and acidic residues" evidence="1">
    <location>
        <begin position="293"/>
        <end position="307"/>
    </location>
</feature>
<proteinExistence type="predicted"/>
<evidence type="ECO:0000256" key="2">
    <source>
        <dbReference type="SAM" id="SignalP"/>
    </source>
</evidence>
<keyword evidence="3" id="KW-1185">Reference proteome</keyword>
<protein>
    <submittedName>
        <fullName evidence="4">Uncharacterized protein</fullName>
    </submittedName>
</protein>
<feature type="signal peptide" evidence="2">
    <location>
        <begin position="1"/>
        <end position="23"/>
    </location>
</feature>
<evidence type="ECO:0000313" key="3">
    <source>
        <dbReference type="Proteomes" id="UP000887540"/>
    </source>
</evidence>
<keyword evidence="2" id="KW-0732">Signal</keyword>